<gene>
    <name evidence="6" type="ORF">SDC9_129682</name>
</gene>
<dbReference type="AlphaFoldDB" id="A0A645CZI0"/>
<dbReference type="SUPFAM" id="SSF56935">
    <property type="entry name" value="Porins"/>
    <property type="match status" value="1"/>
</dbReference>
<comment type="subcellular location">
    <subcellularLocation>
        <location evidence="1">Cell outer membrane</location>
        <topology evidence="1">Multi-pass membrane protein</topology>
    </subcellularLocation>
</comment>
<keyword evidence="3" id="KW-0812">Transmembrane</keyword>
<keyword evidence="4" id="KW-0472">Membrane</keyword>
<dbReference type="InterPro" id="IPR036942">
    <property type="entry name" value="Beta-barrel_TonB_sf"/>
</dbReference>
<dbReference type="PROSITE" id="PS52016">
    <property type="entry name" value="TONB_DEPENDENT_REC_3"/>
    <property type="match status" value="1"/>
</dbReference>
<dbReference type="GO" id="GO:0009279">
    <property type="term" value="C:cell outer membrane"/>
    <property type="evidence" value="ECO:0007669"/>
    <property type="project" value="UniProtKB-SubCell"/>
</dbReference>
<organism evidence="6">
    <name type="scientific">bioreactor metagenome</name>
    <dbReference type="NCBI Taxonomy" id="1076179"/>
    <lineage>
        <taxon>unclassified sequences</taxon>
        <taxon>metagenomes</taxon>
        <taxon>ecological metagenomes</taxon>
    </lineage>
</organism>
<evidence type="ECO:0000256" key="4">
    <source>
        <dbReference type="ARBA" id="ARBA00023136"/>
    </source>
</evidence>
<evidence type="ECO:0008006" key="7">
    <source>
        <dbReference type="Google" id="ProtNLM"/>
    </source>
</evidence>
<evidence type="ECO:0000256" key="5">
    <source>
        <dbReference type="ARBA" id="ARBA00023237"/>
    </source>
</evidence>
<reference evidence="6" key="1">
    <citation type="submission" date="2019-08" db="EMBL/GenBank/DDBJ databases">
        <authorList>
            <person name="Kucharzyk K."/>
            <person name="Murdoch R.W."/>
            <person name="Higgins S."/>
            <person name="Loffler F."/>
        </authorList>
    </citation>
    <scope>NUCLEOTIDE SEQUENCE</scope>
</reference>
<evidence type="ECO:0000256" key="1">
    <source>
        <dbReference type="ARBA" id="ARBA00004571"/>
    </source>
</evidence>
<name>A0A645CZI0_9ZZZZ</name>
<sequence length="68" mass="7639">MAYRFKLAHTKSASVGFTIYNLFNEEYENNGYAGGAYQMINNQVVRKNYAGYAAQAGTNVMANLTLRF</sequence>
<accession>A0A645CZI0</accession>
<protein>
    <recommendedName>
        <fullName evidence="7">TonB-dependent receptor-like beta-barrel domain-containing protein</fullName>
    </recommendedName>
</protein>
<dbReference type="Gene3D" id="2.40.170.20">
    <property type="entry name" value="TonB-dependent receptor, beta-barrel domain"/>
    <property type="match status" value="1"/>
</dbReference>
<evidence type="ECO:0000313" key="6">
    <source>
        <dbReference type="EMBL" id="MPM82620.1"/>
    </source>
</evidence>
<proteinExistence type="predicted"/>
<comment type="caution">
    <text evidence="6">The sequence shown here is derived from an EMBL/GenBank/DDBJ whole genome shotgun (WGS) entry which is preliminary data.</text>
</comment>
<dbReference type="EMBL" id="VSSQ01031651">
    <property type="protein sequence ID" value="MPM82620.1"/>
    <property type="molecule type" value="Genomic_DNA"/>
</dbReference>
<dbReference type="InterPro" id="IPR039426">
    <property type="entry name" value="TonB-dep_rcpt-like"/>
</dbReference>
<evidence type="ECO:0000256" key="3">
    <source>
        <dbReference type="ARBA" id="ARBA00022692"/>
    </source>
</evidence>
<keyword evidence="5" id="KW-0998">Cell outer membrane</keyword>
<evidence type="ECO:0000256" key="2">
    <source>
        <dbReference type="ARBA" id="ARBA00022448"/>
    </source>
</evidence>
<keyword evidence="2" id="KW-0813">Transport</keyword>